<dbReference type="Proteomes" id="UP000321261">
    <property type="component" value="Unassembled WGS sequence"/>
</dbReference>
<reference evidence="3 4" key="1">
    <citation type="submission" date="2019-06" db="EMBL/GenBank/DDBJ databases">
        <title>Sequencing the genomes of 1000 actinobacteria strains.</title>
        <authorList>
            <person name="Klenk H.-P."/>
        </authorList>
    </citation>
    <scope>NUCLEOTIDE SEQUENCE [LARGE SCALE GENOMIC DNA]</scope>
    <source>
        <strain evidence="3 4">DSM 45671</strain>
    </source>
</reference>
<sequence length="279" mass="30253">MKTPASDFDPASSPLSQEDVRDGQNARELSSDETTGKSLQARLSVRDVIKLAILGIVITMTGVGVALVVTSFIPPQYAARTELLYRISSESPTGFLREDRTLTTQALLLESQRVLEPVAVAHGMGVEQLAEQVDVNIAEGSLIIEVQVRNADRATGLQLVQAISDQYFETVGVPDQPELRQYFENELQEIKRRLSELPVTAAERPALAVREVDVKRQLDEIRLGVSEASRADVVMPPYSVGSPVSPRPMLAVATGALSGLMIALVVVAVLARLRSRAGR</sequence>
<keyword evidence="2" id="KW-1133">Transmembrane helix</keyword>
<evidence type="ECO:0000313" key="3">
    <source>
        <dbReference type="EMBL" id="TWF78986.1"/>
    </source>
</evidence>
<dbReference type="OrthoDB" id="3672894at2"/>
<dbReference type="RefSeq" id="WP_147257902.1">
    <property type="nucleotide sequence ID" value="NZ_VIWU01000001.1"/>
</dbReference>
<dbReference type="EMBL" id="VIWU01000001">
    <property type="protein sequence ID" value="TWF78986.1"/>
    <property type="molecule type" value="Genomic_DNA"/>
</dbReference>
<feature type="transmembrane region" description="Helical" evidence="2">
    <location>
        <begin position="51"/>
        <end position="73"/>
    </location>
</feature>
<feature type="region of interest" description="Disordered" evidence="1">
    <location>
        <begin position="1"/>
        <end position="36"/>
    </location>
</feature>
<evidence type="ECO:0000313" key="4">
    <source>
        <dbReference type="Proteomes" id="UP000321261"/>
    </source>
</evidence>
<feature type="transmembrane region" description="Helical" evidence="2">
    <location>
        <begin position="249"/>
        <end position="271"/>
    </location>
</feature>
<dbReference type="PANTHER" id="PTHR32309">
    <property type="entry name" value="TYROSINE-PROTEIN KINASE"/>
    <property type="match status" value="1"/>
</dbReference>
<comment type="caution">
    <text evidence="3">The sequence shown here is derived from an EMBL/GenBank/DDBJ whole genome shotgun (WGS) entry which is preliminary data.</text>
</comment>
<keyword evidence="2" id="KW-0812">Transmembrane</keyword>
<accession>A0A561SVU7</accession>
<organism evidence="3 4">
    <name type="scientific">Pseudonocardia hierapolitana</name>
    <dbReference type="NCBI Taxonomy" id="1128676"/>
    <lineage>
        <taxon>Bacteria</taxon>
        <taxon>Bacillati</taxon>
        <taxon>Actinomycetota</taxon>
        <taxon>Actinomycetes</taxon>
        <taxon>Pseudonocardiales</taxon>
        <taxon>Pseudonocardiaceae</taxon>
        <taxon>Pseudonocardia</taxon>
    </lineage>
</organism>
<evidence type="ECO:0000256" key="1">
    <source>
        <dbReference type="SAM" id="MobiDB-lite"/>
    </source>
</evidence>
<dbReference type="InterPro" id="IPR050445">
    <property type="entry name" value="Bact_polysacc_biosynth/exp"/>
</dbReference>
<keyword evidence="2" id="KW-0472">Membrane</keyword>
<name>A0A561SVU7_9PSEU</name>
<evidence type="ECO:0000256" key="2">
    <source>
        <dbReference type="SAM" id="Phobius"/>
    </source>
</evidence>
<keyword evidence="4" id="KW-1185">Reference proteome</keyword>
<dbReference type="PANTHER" id="PTHR32309:SF31">
    <property type="entry name" value="CAPSULAR EXOPOLYSACCHARIDE FAMILY"/>
    <property type="match status" value="1"/>
</dbReference>
<gene>
    <name evidence="3" type="ORF">FHX44_114912</name>
</gene>
<protein>
    <submittedName>
        <fullName evidence="3">Capsular polysaccharide biosynthesis protein</fullName>
    </submittedName>
</protein>
<proteinExistence type="predicted"/>
<dbReference type="AlphaFoldDB" id="A0A561SVU7"/>